<dbReference type="CDD" id="cd16029">
    <property type="entry name" value="4-S"/>
    <property type="match status" value="1"/>
</dbReference>
<reference evidence="8" key="1">
    <citation type="submission" date="2022-08" db="EMBL/GenBank/DDBJ databases">
        <title>Catabolic pathway analysis in culturable SAR92 clade bacteria reveals their overlooked roles in DMSP degradation in coastal seas.</title>
        <authorList>
            <person name="He X."/>
            <person name="Zhang X."/>
            <person name="Zhang Y."/>
        </authorList>
    </citation>
    <scope>NUCLEOTIDE SEQUENCE</scope>
    <source>
        <strain evidence="8">H455</strain>
    </source>
</reference>
<dbReference type="Gene3D" id="3.30.1120.10">
    <property type="match status" value="1"/>
</dbReference>
<dbReference type="EMBL" id="CP103416">
    <property type="protein sequence ID" value="UVW35872.1"/>
    <property type="molecule type" value="Genomic_DNA"/>
</dbReference>
<dbReference type="SUPFAM" id="SSF53649">
    <property type="entry name" value="Alkaline phosphatase-like"/>
    <property type="match status" value="1"/>
</dbReference>
<accession>A0ABY5TPV5</accession>
<evidence type="ECO:0000256" key="4">
    <source>
        <dbReference type="ARBA" id="ARBA00022837"/>
    </source>
</evidence>
<dbReference type="PROSITE" id="PS00149">
    <property type="entry name" value="SULFATASE_2"/>
    <property type="match status" value="1"/>
</dbReference>
<dbReference type="Gene3D" id="3.40.720.10">
    <property type="entry name" value="Alkaline Phosphatase, subunit A"/>
    <property type="match status" value="1"/>
</dbReference>
<organism evidence="8 9">
    <name type="scientific">SAR92 clade bacterium H455</name>
    <dbReference type="NCBI Taxonomy" id="2974818"/>
    <lineage>
        <taxon>Bacteria</taxon>
        <taxon>Pseudomonadati</taxon>
        <taxon>Pseudomonadota</taxon>
        <taxon>Gammaproteobacteria</taxon>
        <taxon>Cellvibrionales</taxon>
        <taxon>Porticoccaceae</taxon>
        <taxon>SAR92 clade</taxon>
    </lineage>
</organism>
<evidence type="ECO:0000256" key="2">
    <source>
        <dbReference type="ARBA" id="ARBA00022723"/>
    </source>
</evidence>
<keyword evidence="4" id="KW-0106">Calcium</keyword>
<dbReference type="PANTHER" id="PTHR10342:SF274">
    <property type="entry name" value="ARYLSULFATASE B"/>
    <property type="match status" value="1"/>
</dbReference>
<feature type="signal peptide" evidence="6">
    <location>
        <begin position="1"/>
        <end position="24"/>
    </location>
</feature>
<dbReference type="InterPro" id="IPR017850">
    <property type="entry name" value="Alkaline_phosphatase_core_sf"/>
</dbReference>
<protein>
    <submittedName>
        <fullName evidence="8">Arylsulfatase</fullName>
    </submittedName>
</protein>
<keyword evidence="3" id="KW-0378">Hydrolase</keyword>
<feature type="domain" description="Sulfatase N-terminal" evidence="7">
    <location>
        <begin position="27"/>
        <end position="359"/>
    </location>
</feature>
<keyword evidence="6" id="KW-0732">Signal</keyword>
<dbReference type="Proteomes" id="UP001059934">
    <property type="component" value="Chromosome"/>
</dbReference>
<evidence type="ECO:0000256" key="3">
    <source>
        <dbReference type="ARBA" id="ARBA00022801"/>
    </source>
</evidence>
<dbReference type="InterPro" id="IPR047115">
    <property type="entry name" value="ARSB"/>
</dbReference>
<keyword evidence="9" id="KW-1185">Reference proteome</keyword>
<evidence type="ECO:0000313" key="9">
    <source>
        <dbReference type="Proteomes" id="UP001059934"/>
    </source>
</evidence>
<dbReference type="PROSITE" id="PS00523">
    <property type="entry name" value="SULFATASE_1"/>
    <property type="match status" value="1"/>
</dbReference>
<name>A0ABY5TPV5_9GAMM</name>
<evidence type="ECO:0000313" key="8">
    <source>
        <dbReference type="EMBL" id="UVW35872.1"/>
    </source>
</evidence>
<feature type="chain" id="PRO_5046054271" evidence="6">
    <location>
        <begin position="25"/>
        <end position="546"/>
    </location>
</feature>
<comment type="similarity">
    <text evidence="1">Belongs to the sulfatase family.</text>
</comment>
<evidence type="ECO:0000256" key="1">
    <source>
        <dbReference type="ARBA" id="ARBA00008779"/>
    </source>
</evidence>
<keyword evidence="5" id="KW-0325">Glycoprotein</keyword>
<dbReference type="InterPro" id="IPR000917">
    <property type="entry name" value="Sulfatase_N"/>
</dbReference>
<dbReference type="Pfam" id="PF00884">
    <property type="entry name" value="Sulfatase"/>
    <property type="match status" value="1"/>
</dbReference>
<evidence type="ECO:0000256" key="5">
    <source>
        <dbReference type="ARBA" id="ARBA00023180"/>
    </source>
</evidence>
<dbReference type="PANTHER" id="PTHR10342">
    <property type="entry name" value="ARYLSULFATASE"/>
    <property type="match status" value="1"/>
</dbReference>
<dbReference type="InterPro" id="IPR024607">
    <property type="entry name" value="Sulfatase_CS"/>
</dbReference>
<gene>
    <name evidence="8" type="ORF">NYF23_04485</name>
</gene>
<proteinExistence type="inferred from homology"/>
<evidence type="ECO:0000259" key="7">
    <source>
        <dbReference type="Pfam" id="PF00884"/>
    </source>
</evidence>
<evidence type="ECO:0000256" key="6">
    <source>
        <dbReference type="SAM" id="SignalP"/>
    </source>
</evidence>
<keyword evidence="2" id="KW-0479">Metal-binding</keyword>
<sequence length="546" mass="60493">MAKFYRQLAAALLALLLFSPVTTAAPPNIIIIVADDLGWNDVGFHGGDIDTPSLDKLANEGMSLNRFYTTPICSPTRAALMTGRDPMRLGLAYSVILPWDNNGVHPEEHFMPESFRAAGYQTAMVGKWHLGHAQMSYHPNQRGFEHFYGHLHTQVGYFSPFANIGGSDFQRNGNTIHDQGYETFLLANEVSRYIRQRNKTKPFFIYMPFLAPHTPLEAPQQLIEKYADINTDLTPARSRHTDATRRAAKSQGRPSARPVYAAVVDAMDQAIGQVLTTLDREQLSDNTLVMFFSDNGGAAYSVGGADNAPLRGGKGETFEGGIRVVSLMRWPAAIKPGTISEQIMHVSDVFPTLAAAAGIETKNKKQLDGEDVWPSLQSGQPTLRDETLFFTSEIPIYGNFNFAAIEGDWKLVQEIHQTLVETKTINWLFNLADDPHEYNDLSAAQPERVKALAEAILEWRGLHPINGLRSKMAPPPGWRAPKDWADYPRALESLQNSSAPTMAPTAIIEEILDRQHGRRGRVTYDCDRGPELTIPCQPGALKGKAL</sequence>